<keyword evidence="2" id="KW-1185">Reference proteome</keyword>
<name>A0ABD4Z7K5_9CREN</name>
<sequence length="62" mass="6833">NPLNGIESRNNSKNNTKYAKYLLYRSGNPLNGIERIASATVFKILSSSVHGIHQMELKGTVS</sequence>
<protein>
    <submittedName>
        <fullName evidence="1">Uncharacterized protein</fullName>
    </submittedName>
</protein>
<feature type="non-terminal residue" evidence="1">
    <location>
        <position position="1"/>
    </location>
</feature>
<proteinExistence type="predicted"/>
<gene>
    <name evidence="1" type="ORF">QPL79_08150</name>
</gene>
<evidence type="ECO:0000313" key="2">
    <source>
        <dbReference type="Proteomes" id="UP001529235"/>
    </source>
</evidence>
<dbReference type="RefSeq" id="WP_285274319.1">
    <property type="nucleotide sequence ID" value="NZ_JASNVW010000007.1"/>
</dbReference>
<organism evidence="1 2">
    <name type="scientific">Ignisphaera cupida</name>
    <dbReference type="NCBI Taxonomy" id="3050454"/>
    <lineage>
        <taxon>Archaea</taxon>
        <taxon>Thermoproteota</taxon>
        <taxon>Thermoprotei</taxon>
        <taxon>Desulfurococcales</taxon>
        <taxon>Desulfurococcaceae</taxon>
        <taxon>Ignisphaera</taxon>
    </lineage>
</organism>
<reference evidence="1 2" key="1">
    <citation type="submission" date="2023-05" db="EMBL/GenBank/DDBJ databases">
        <title>A new hyperthermophilic archaea 'Ignisphaera cupida' sp. nov. and description of the family 'Ignisphaeraceae' fam. nov.</title>
        <authorList>
            <person name="Podosokorskaya O.A."/>
            <person name="Elcheninov A.G."/>
            <person name="Klukina A."/>
            <person name="Merkel A.Y."/>
        </authorList>
    </citation>
    <scope>NUCLEOTIDE SEQUENCE [LARGE SCALE GENOMIC DNA]</scope>
    <source>
        <strain evidence="1 2">4213-co</strain>
    </source>
</reference>
<dbReference type="Proteomes" id="UP001529235">
    <property type="component" value="Unassembled WGS sequence"/>
</dbReference>
<comment type="caution">
    <text evidence="1">The sequence shown here is derived from an EMBL/GenBank/DDBJ whole genome shotgun (WGS) entry which is preliminary data.</text>
</comment>
<accession>A0ABD4Z7K5</accession>
<dbReference type="EMBL" id="JASNVW010000007">
    <property type="protein sequence ID" value="MDK6029332.1"/>
    <property type="molecule type" value="Genomic_DNA"/>
</dbReference>
<dbReference type="AlphaFoldDB" id="A0ABD4Z7K5"/>
<evidence type="ECO:0000313" key="1">
    <source>
        <dbReference type="EMBL" id="MDK6029332.1"/>
    </source>
</evidence>